<evidence type="ECO:0000256" key="11">
    <source>
        <dbReference type="ARBA" id="ARBA00022741"/>
    </source>
</evidence>
<evidence type="ECO:0000256" key="9">
    <source>
        <dbReference type="ARBA" id="ARBA00022679"/>
    </source>
</evidence>
<dbReference type="InterPro" id="IPR058865">
    <property type="entry name" value="GDPGP1_C"/>
</dbReference>
<dbReference type="GO" id="GO:0000166">
    <property type="term" value="F:nucleotide binding"/>
    <property type="evidence" value="ECO:0007669"/>
    <property type="project" value="UniProtKB-KW"/>
</dbReference>
<dbReference type="EMBL" id="ODYU01001573">
    <property type="protein sequence ID" value="SOQ37982.1"/>
    <property type="molecule type" value="Genomic_DNA"/>
</dbReference>
<dbReference type="InterPro" id="IPR036265">
    <property type="entry name" value="HIT-like_sf"/>
</dbReference>
<dbReference type="GO" id="GO:0016787">
    <property type="term" value="F:hydrolase activity"/>
    <property type="evidence" value="ECO:0007669"/>
    <property type="project" value="UniProtKB-KW"/>
</dbReference>
<dbReference type="PANTHER" id="PTHR20884">
    <property type="entry name" value="GDP-D-GLUCOSE PHOSPHORYLASE 1"/>
    <property type="match status" value="1"/>
</dbReference>
<accession>A0A2H1VC57</accession>
<evidence type="ECO:0000256" key="8">
    <source>
        <dbReference type="ARBA" id="ARBA00022658"/>
    </source>
</evidence>
<dbReference type="PANTHER" id="PTHR20884:SF8">
    <property type="entry name" value="GDP-D-GLUCOSE PHOSPHORYLASE 1"/>
    <property type="match status" value="1"/>
</dbReference>
<dbReference type="EC" id="2.7.7.78" evidence="5"/>
<comment type="function">
    <text evidence="2">Specific and highly efficient GDP-D-glucose phosphorylase regulating the levels of GDP-D-glucose in cells.</text>
</comment>
<evidence type="ECO:0000256" key="5">
    <source>
        <dbReference type="ARBA" id="ARBA00012507"/>
    </source>
</evidence>
<gene>
    <name evidence="15" type="ORF">SFRICE_008417</name>
</gene>
<dbReference type="GO" id="GO:0006006">
    <property type="term" value="P:glucose metabolic process"/>
    <property type="evidence" value="ECO:0007669"/>
    <property type="project" value="TreeGrafter"/>
</dbReference>
<dbReference type="Pfam" id="PF26217">
    <property type="entry name" value="GDPGP1_N"/>
    <property type="match status" value="1"/>
</dbReference>
<comment type="subcellular location">
    <subcellularLocation>
        <location evidence="3">Cytoplasm</location>
    </subcellularLocation>
</comment>
<sequence length="316" mass="37001">MYKLNNFTNDNLNSFTSLLKTKWDEIHNETDIFRYKIDDLEERIVDGKYFLQLNPDRRSKRRTPEEMTSICQPFDEKKFHFNKVSSKEILFSLEGEDGDLHSVLVNVSPISRYHSLLCPSVNRCLPQVVTADSLQLVVQIMFQVEDRDVRIGFNSICGFASVNHLHYHVFVEEKSLHIECVKWQHFKGEMYLLDDESTVPAFCFKIQKESSSQTLQQAWKVLEYFLEKSIAHNILFTKRGLGGDDLVYLIVWPRRNTSGAKQLSAFNVAVLELSGWFPIFDEEEFKNVQAKDLEAELMKWKRDDFKSICENIKHIL</sequence>
<evidence type="ECO:0000256" key="7">
    <source>
        <dbReference type="ARBA" id="ARBA00022490"/>
    </source>
</evidence>
<evidence type="ECO:0000313" key="15">
    <source>
        <dbReference type="EMBL" id="SOQ37982.1"/>
    </source>
</evidence>
<feature type="domain" description="GDPGP1-like N-terminal" evidence="14">
    <location>
        <begin position="15"/>
        <end position="169"/>
    </location>
</feature>
<keyword evidence="12" id="KW-0378">Hydrolase</keyword>
<dbReference type="InterPro" id="IPR058866">
    <property type="entry name" value="GDPGP1_N"/>
</dbReference>
<dbReference type="GO" id="GO:0080048">
    <property type="term" value="F:GDP-D-glucose phosphorylase activity"/>
    <property type="evidence" value="ECO:0007669"/>
    <property type="project" value="UniProtKB-EC"/>
</dbReference>
<evidence type="ECO:0000256" key="3">
    <source>
        <dbReference type="ARBA" id="ARBA00004496"/>
    </source>
</evidence>
<evidence type="ECO:0000259" key="14">
    <source>
        <dbReference type="Pfam" id="PF26217"/>
    </source>
</evidence>
<dbReference type="AlphaFoldDB" id="A0A2H1VC57"/>
<keyword evidence="10" id="KW-0548">Nucleotidyltransferase</keyword>
<evidence type="ECO:0000256" key="10">
    <source>
        <dbReference type="ARBA" id="ARBA00022695"/>
    </source>
</evidence>
<reference evidence="15" key="1">
    <citation type="submission" date="2016-07" db="EMBL/GenBank/DDBJ databases">
        <authorList>
            <person name="Bretaudeau A."/>
        </authorList>
    </citation>
    <scope>NUCLEOTIDE SEQUENCE</scope>
    <source>
        <strain evidence="15">Rice</strain>
        <tissue evidence="15">Whole body</tissue>
    </source>
</reference>
<evidence type="ECO:0000256" key="12">
    <source>
        <dbReference type="ARBA" id="ARBA00022801"/>
    </source>
</evidence>
<keyword evidence="9" id="KW-0808">Transferase</keyword>
<evidence type="ECO:0000256" key="4">
    <source>
        <dbReference type="ARBA" id="ARBA00006451"/>
    </source>
</evidence>
<dbReference type="InterPro" id="IPR026506">
    <property type="entry name" value="GDPGP"/>
</dbReference>
<evidence type="ECO:0000259" key="13">
    <source>
        <dbReference type="Pfam" id="PF26216"/>
    </source>
</evidence>
<proteinExistence type="inferred from homology"/>
<keyword evidence="7" id="KW-0963">Cytoplasm</keyword>
<organism evidence="15">
    <name type="scientific">Spodoptera frugiperda</name>
    <name type="common">Fall armyworm</name>
    <dbReference type="NCBI Taxonomy" id="7108"/>
    <lineage>
        <taxon>Eukaryota</taxon>
        <taxon>Metazoa</taxon>
        <taxon>Ecdysozoa</taxon>
        <taxon>Arthropoda</taxon>
        <taxon>Hexapoda</taxon>
        <taxon>Insecta</taxon>
        <taxon>Pterygota</taxon>
        <taxon>Neoptera</taxon>
        <taxon>Endopterygota</taxon>
        <taxon>Lepidoptera</taxon>
        <taxon>Glossata</taxon>
        <taxon>Ditrysia</taxon>
        <taxon>Noctuoidea</taxon>
        <taxon>Noctuidae</taxon>
        <taxon>Amphipyrinae</taxon>
        <taxon>Spodoptera</taxon>
    </lineage>
</organism>
<evidence type="ECO:0000256" key="6">
    <source>
        <dbReference type="ARBA" id="ARBA00018857"/>
    </source>
</evidence>
<name>A0A2H1VC57_SPOFR</name>
<dbReference type="GO" id="GO:0005737">
    <property type="term" value="C:cytoplasm"/>
    <property type="evidence" value="ECO:0007669"/>
    <property type="project" value="UniProtKB-SubCell"/>
</dbReference>
<dbReference type="Pfam" id="PF26216">
    <property type="entry name" value="GDPGP1_C"/>
    <property type="match status" value="1"/>
</dbReference>
<comment type="catalytic activity">
    <reaction evidence="1">
        <text>GDP-alpha-D-glucose + phosphate = alpha-D-glucose 1-phosphate + GDP + H(+)</text>
        <dbReference type="Rhea" id="RHEA:30387"/>
        <dbReference type="ChEBI" id="CHEBI:15378"/>
        <dbReference type="ChEBI" id="CHEBI:43474"/>
        <dbReference type="ChEBI" id="CHEBI:58189"/>
        <dbReference type="ChEBI" id="CHEBI:58601"/>
        <dbReference type="ChEBI" id="CHEBI:62230"/>
        <dbReference type="EC" id="2.7.7.78"/>
    </reaction>
</comment>
<dbReference type="GO" id="GO:0005085">
    <property type="term" value="F:guanyl-nucleotide exchange factor activity"/>
    <property type="evidence" value="ECO:0007669"/>
    <property type="project" value="UniProtKB-KW"/>
</dbReference>
<keyword evidence="8" id="KW-0344">Guanine-nucleotide releasing factor</keyword>
<protein>
    <recommendedName>
        <fullName evidence="6">GDP-D-glucose phosphorylase 1</fullName>
        <ecNumber evidence="5">2.7.7.78</ecNumber>
    </recommendedName>
</protein>
<evidence type="ECO:0000256" key="2">
    <source>
        <dbReference type="ARBA" id="ARBA00003049"/>
    </source>
</evidence>
<evidence type="ECO:0000256" key="1">
    <source>
        <dbReference type="ARBA" id="ARBA00000063"/>
    </source>
</evidence>
<feature type="domain" description="GDPGP1-like C-terminal" evidence="13">
    <location>
        <begin position="202"/>
        <end position="314"/>
    </location>
</feature>
<comment type="similarity">
    <text evidence="4">Belongs to the GDPGP1 family.</text>
</comment>
<keyword evidence="11" id="KW-0547">Nucleotide-binding</keyword>
<dbReference type="SUPFAM" id="SSF54197">
    <property type="entry name" value="HIT-like"/>
    <property type="match status" value="1"/>
</dbReference>